<dbReference type="InterPro" id="IPR011990">
    <property type="entry name" value="TPR-like_helical_dom_sf"/>
</dbReference>
<keyword evidence="2" id="KW-0805">Transcription regulation</keyword>
<dbReference type="EMBL" id="BAAAYG010000005">
    <property type="protein sequence ID" value="GAA3285239.1"/>
    <property type="molecule type" value="Genomic_DNA"/>
</dbReference>
<dbReference type="InterPro" id="IPR017975">
    <property type="entry name" value="Tubulin_CS"/>
</dbReference>
<comment type="caution">
    <text evidence="8">The sequence shown here is derived from an EMBL/GenBank/DDBJ whole genome shotgun (WGS) entry which is preliminary data.</text>
</comment>
<dbReference type="InterPro" id="IPR019734">
    <property type="entry name" value="TPR_rpt"/>
</dbReference>
<dbReference type="InterPro" id="IPR041664">
    <property type="entry name" value="AAA_16"/>
</dbReference>
<protein>
    <submittedName>
        <fullName evidence="8">BTAD domain-containing putative transcriptional regulator</fullName>
    </submittedName>
</protein>
<dbReference type="CDD" id="cd15831">
    <property type="entry name" value="BTAD"/>
    <property type="match status" value="1"/>
</dbReference>
<sequence>MDLRIGLLGPLQVELDGADVAPSSDRLRSLLAVLALAPGRSVSVGRLASQVWGSSPPSSPKGAVATYVGRLRRHLGDGAIVTEPHGYALRIAVDAVDASRLERLVADARRARVRGEASEEERLLREATALWRGVPLADVDLPEVASQEVVRLEEKHLAASERLADLDISAGRFDSTIDRLTGLTASWPLRESLWTRLLRVLHLVGRRAEALDRYEHARSLIAEQLGSDPGAELQAAHAELLAAAAPPAAERGEGQAMSGLASTPPPHQLPRDILQFIGREEELELLDACADRGGPVVITGPPGVGKSALAVHWSHRHAEQFPDGQIHLDLRGFDLDEQVMTCETALRTLIAAFAPGEDLPSAEEALAARWRTLTTGQELLIVLDNARDSDQVRMLMPAESRCMILVTSRSSMNGLLAAGYATALPLEPVGPRDAARLLAARIGCSRVDREPEAAERLILGCSGLPLAVALAAARIAGQPQLPLESLLEEADAVPGALDIFSGDVEGADLRTVFSWSWRALSPAAARCFRLLGLHPGSDISLTAAASLVGRPVGEFRALLGELACAHLVREHSAGRYVMHDLLRAYAAELAATTAAEEREEAVLRLVDHFLHTGRRGTVHLRGSEDVLLAVPEARPGSVETALTGRQDTLAWFRKEWGVVVQLIETTAAEPLFESRCPGLVQSLSAYLELDRHWGPWEHVAAIGLAATARIGDDVGEADLRVSAAGAAMYQERTDEALEHLHARRRILERRGDEEDLARVTYQLGLVLAHHGDLPQALEMTLDAAARCRRAGNAITEAMAYSNAAEMLMNLERHDEALEMCEVARTAWGESRSHNTVALWMTEGRLRLLRGEPELALQPLARAVEAHRADGFEASTVRALTIRGEARRRTGDHAGAAADWHEALEAVDDPSDEAAVELRGRLADIGGGTGSGTGVGLRHPLAEGRSTSSEH</sequence>
<keyword evidence="4" id="KW-0804">Transcription</keyword>
<dbReference type="SMART" id="SM00862">
    <property type="entry name" value="Trans_reg_C"/>
    <property type="match status" value="1"/>
</dbReference>
<dbReference type="InterPro" id="IPR016032">
    <property type="entry name" value="Sig_transdc_resp-reg_C-effctor"/>
</dbReference>
<name>A0ABP6REQ4_9MICC</name>
<feature type="region of interest" description="Disordered" evidence="6">
    <location>
        <begin position="926"/>
        <end position="950"/>
    </location>
</feature>
<organism evidence="8 9">
    <name type="scientific">Nesterenkonia halobia</name>
    <dbReference type="NCBI Taxonomy" id="37922"/>
    <lineage>
        <taxon>Bacteria</taxon>
        <taxon>Bacillati</taxon>
        <taxon>Actinomycetota</taxon>
        <taxon>Actinomycetes</taxon>
        <taxon>Micrococcales</taxon>
        <taxon>Micrococcaceae</taxon>
        <taxon>Nesterenkonia</taxon>
    </lineage>
</organism>
<dbReference type="PRINTS" id="PR00364">
    <property type="entry name" value="DISEASERSIST"/>
</dbReference>
<dbReference type="SMART" id="SM01043">
    <property type="entry name" value="BTAD"/>
    <property type="match status" value="1"/>
</dbReference>
<dbReference type="Gene3D" id="1.10.10.10">
    <property type="entry name" value="Winged helix-like DNA-binding domain superfamily/Winged helix DNA-binding domain"/>
    <property type="match status" value="1"/>
</dbReference>
<feature type="DNA-binding region" description="OmpR/PhoB-type" evidence="5">
    <location>
        <begin position="1"/>
        <end position="91"/>
    </location>
</feature>
<evidence type="ECO:0000256" key="4">
    <source>
        <dbReference type="ARBA" id="ARBA00023163"/>
    </source>
</evidence>
<evidence type="ECO:0000313" key="9">
    <source>
        <dbReference type="Proteomes" id="UP001501736"/>
    </source>
</evidence>
<evidence type="ECO:0000256" key="5">
    <source>
        <dbReference type="PROSITE-ProRule" id="PRU01091"/>
    </source>
</evidence>
<reference evidence="9" key="1">
    <citation type="journal article" date="2019" name="Int. J. Syst. Evol. Microbiol.">
        <title>The Global Catalogue of Microorganisms (GCM) 10K type strain sequencing project: providing services to taxonomists for standard genome sequencing and annotation.</title>
        <authorList>
            <consortium name="The Broad Institute Genomics Platform"/>
            <consortium name="The Broad Institute Genome Sequencing Center for Infectious Disease"/>
            <person name="Wu L."/>
            <person name="Ma J."/>
        </authorList>
    </citation>
    <scope>NUCLEOTIDE SEQUENCE [LARGE SCALE GENOMIC DNA]</scope>
    <source>
        <strain evidence="9">JCM 11483</strain>
    </source>
</reference>
<keyword evidence="3 5" id="KW-0238">DNA-binding</keyword>
<dbReference type="Pfam" id="PF03704">
    <property type="entry name" value="BTAD"/>
    <property type="match status" value="1"/>
</dbReference>
<dbReference type="SUPFAM" id="SSF46894">
    <property type="entry name" value="C-terminal effector domain of the bipartite response regulators"/>
    <property type="match status" value="1"/>
</dbReference>
<keyword evidence="9" id="KW-1185">Reference proteome</keyword>
<evidence type="ECO:0000256" key="3">
    <source>
        <dbReference type="ARBA" id="ARBA00023125"/>
    </source>
</evidence>
<evidence type="ECO:0000313" key="8">
    <source>
        <dbReference type="EMBL" id="GAA3285239.1"/>
    </source>
</evidence>
<dbReference type="PROSITE" id="PS51755">
    <property type="entry name" value="OMPR_PHOB"/>
    <property type="match status" value="1"/>
</dbReference>
<dbReference type="SUPFAM" id="SSF48452">
    <property type="entry name" value="TPR-like"/>
    <property type="match status" value="2"/>
</dbReference>
<feature type="domain" description="OmpR/PhoB-type" evidence="7">
    <location>
        <begin position="1"/>
        <end position="91"/>
    </location>
</feature>
<dbReference type="InterPro" id="IPR036388">
    <property type="entry name" value="WH-like_DNA-bd_sf"/>
</dbReference>
<dbReference type="InterPro" id="IPR005158">
    <property type="entry name" value="BTAD"/>
</dbReference>
<dbReference type="InterPro" id="IPR001867">
    <property type="entry name" value="OmpR/PhoB-type_DNA-bd"/>
</dbReference>
<dbReference type="SMART" id="SM00028">
    <property type="entry name" value="TPR"/>
    <property type="match status" value="5"/>
</dbReference>
<dbReference type="InterPro" id="IPR051677">
    <property type="entry name" value="AfsR-DnrI-RedD_regulator"/>
</dbReference>
<dbReference type="Proteomes" id="UP001501736">
    <property type="component" value="Unassembled WGS sequence"/>
</dbReference>
<dbReference type="PANTHER" id="PTHR35807:SF1">
    <property type="entry name" value="TRANSCRIPTIONAL REGULATOR REDD"/>
    <property type="match status" value="1"/>
</dbReference>
<evidence type="ECO:0000259" key="7">
    <source>
        <dbReference type="PROSITE" id="PS51755"/>
    </source>
</evidence>
<dbReference type="Gene3D" id="1.25.40.10">
    <property type="entry name" value="Tetratricopeptide repeat domain"/>
    <property type="match status" value="2"/>
</dbReference>
<dbReference type="PROSITE" id="PS00227">
    <property type="entry name" value="TUBULIN"/>
    <property type="match status" value="1"/>
</dbReference>
<evidence type="ECO:0000256" key="6">
    <source>
        <dbReference type="SAM" id="MobiDB-lite"/>
    </source>
</evidence>
<dbReference type="RefSeq" id="WP_344720324.1">
    <property type="nucleotide sequence ID" value="NZ_BAAAYG010000005.1"/>
</dbReference>
<gene>
    <name evidence="8" type="ORF">GCM10020260_17510</name>
</gene>
<dbReference type="Pfam" id="PF00486">
    <property type="entry name" value="Trans_reg_C"/>
    <property type="match status" value="1"/>
</dbReference>
<dbReference type="SUPFAM" id="SSF52540">
    <property type="entry name" value="P-loop containing nucleoside triphosphate hydrolases"/>
    <property type="match status" value="1"/>
</dbReference>
<evidence type="ECO:0000256" key="1">
    <source>
        <dbReference type="ARBA" id="ARBA00005820"/>
    </source>
</evidence>
<comment type="similarity">
    <text evidence="1">Belongs to the AfsR/DnrI/RedD regulatory family.</text>
</comment>
<accession>A0ABP6REQ4</accession>
<dbReference type="PANTHER" id="PTHR35807">
    <property type="entry name" value="TRANSCRIPTIONAL REGULATOR REDD-RELATED"/>
    <property type="match status" value="1"/>
</dbReference>
<dbReference type="Pfam" id="PF13191">
    <property type="entry name" value="AAA_16"/>
    <property type="match status" value="1"/>
</dbReference>
<proteinExistence type="inferred from homology"/>
<evidence type="ECO:0000256" key="2">
    <source>
        <dbReference type="ARBA" id="ARBA00023015"/>
    </source>
</evidence>
<dbReference type="Gene3D" id="3.40.50.300">
    <property type="entry name" value="P-loop containing nucleotide triphosphate hydrolases"/>
    <property type="match status" value="1"/>
</dbReference>
<dbReference type="InterPro" id="IPR027417">
    <property type="entry name" value="P-loop_NTPase"/>
</dbReference>